<reference evidence="1 2" key="1">
    <citation type="journal article" date="2020" name="Genomics">
        <title>Complete, high-quality genomes from long-read metagenomic sequencing of two wolf lichen thalli reveals enigmatic genome architecture.</title>
        <authorList>
            <person name="McKenzie S.K."/>
            <person name="Walston R.F."/>
            <person name="Allen J.L."/>
        </authorList>
    </citation>
    <scope>NUCLEOTIDE SEQUENCE [LARGE SCALE GENOMIC DNA]</scope>
    <source>
        <strain evidence="1">WasteWater2</strain>
    </source>
</reference>
<gene>
    <name evidence="1" type="ORF">HO173_011142</name>
</gene>
<evidence type="ECO:0000313" key="2">
    <source>
        <dbReference type="Proteomes" id="UP000578531"/>
    </source>
</evidence>
<protein>
    <submittedName>
        <fullName evidence="1">Uncharacterized protein</fullName>
    </submittedName>
</protein>
<accession>A0A8H6FL88</accession>
<organism evidence="1 2">
    <name type="scientific">Letharia columbiana</name>
    <dbReference type="NCBI Taxonomy" id="112416"/>
    <lineage>
        <taxon>Eukaryota</taxon>
        <taxon>Fungi</taxon>
        <taxon>Dikarya</taxon>
        <taxon>Ascomycota</taxon>
        <taxon>Pezizomycotina</taxon>
        <taxon>Lecanoromycetes</taxon>
        <taxon>OSLEUM clade</taxon>
        <taxon>Lecanoromycetidae</taxon>
        <taxon>Lecanorales</taxon>
        <taxon>Lecanorineae</taxon>
        <taxon>Parmeliaceae</taxon>
        <taxon>Letharia</taxon>
    </lineage>
</organism>
<dbReference type="AlphaFoldDB" id="A0A8H6FL88"/>
<sequence>MLRKRDKHPVEVGLSSYSSPEIHQRQLEYHNINKPLLDSTVYVENPPTSRILADNEQPAIPGVTPLDRIYYENNWTFTRSLLCRKYVKDVPPEASGICYEDPDLMKFELFLNAAAERNDLSFISMGLSTWDWEILASKGVALPDVAQRKSVSETRDHVRALILKLALTNARSEDPLLRILEALASLERAVAKDFTSRGQSITDLVYNAQAAQRGAYAAQQESRDLGRISWIAFISGPLIAVSVWLCPYRQIHLIS</sequence>
<comment type="caution">
    <text evidence="1">The sequence shown here is derived from an EMBL/GenBank/DDBJ whole genome shotgun (WGS) entry which is preliminary data.</text>
</comment>
<dbReference type="GeneID" id="59292786"/>
<proteinExistence type="predicted"/>
<dbReference type="RefSeq" id="XP_037160073.1">
    <property type="nucleotide sequence ID" value="XM_037313024.1"/>
</dbReference>
<evidence type="ECO:0000313" key="1">
    <source>
        <dbReference type="EMBL" id="KAF6230605.1"/>
    </source>
</evidence>
<keyword evidence="2" id="KW-1185">Reference proteome</keyword>
<dbReference type="EMBL" id="JACCJC010000066">
    <property type="protein sequence ID" value="KAF6230605.1"/>
    <property type="molecule type" value="Genomic_DNA"/>
</dbReference>
<dbReference type="OrthoDB" id="5428055at2759"/>
<dbReference type="Proteomes" id="UP000578531">
    <property type="component" value="Unassembled WGS sequence"/>
</dbReference>
<name>A0A8H6FL88_9LECA</name>